<dbReference type="KEGG" id="smiz:4412673_02614"/>
<name>A0AAJ5C0V7_9SPHI</name>
<accession>A0AAJ5C0V7</accession>
<proteinExistence type="predicted"/>
<evidence type="ECO:0000313" key="1">
    <source>
        <dbReference type="EMBL" id="SNV52102.1"/>
    </source>
</evidence>
<protein>
    <submittedName>
        <fullName evidence="1">Uncharacterized protein</fullName>
    </submittedName>
</protein>
<dbReference type="Proteomes" id="UP000215355">
    <property type="component" value="Chromosome 1"/>
</dbReference>
<dbReference type="AlphaFoldDB" id="A0AAJ5C0V7"/>
<sequence>MKELGEFIAKLESVIKELPIEAENIAVEMALNQKGYVVRRIQSEGIPGESYSEKGVPAYLYSNDKWSNSYARKNSGFDRMIKNKKKSGELVSWKDVREANGHQTNFVDFTFTGRTFQNLKVVSIERSGFVAKAYLGSDNPEVSQRLFYGFKLYGDFLYPNEDEKRFLNGIANKMLDKVFEKIKL</sequence>
<evidence type="ECO:0000313" key="2">
    <source>
        <dbReference type="Proteomes" id="UP000215355"/>
    </source>
</evidence>
<dbReference type="RefSeq" id="WP_093097512.1">
    <property type="nucleotide sequence ID" value="NZ_FNGK01000001.1"/>
</dbReference>
<dbReference type="EMBL" id="LT906468">
    <property type="protein sequence ID" value="SNV52102.1"/>
    <property type="molecule type" value="Genomic_DNA"/>
</dbReference>
<organism evidence="1 2">
    <name type="scientific">Sphingobacterium mizutaii</name>
    <dbReference type="NCBI Taxonomy" id="1010"/>
    <lineage>
        <taxon>Bacteria</taxon>
        <taxon>Pseudomonadati</taxon>
        <taxon>Bacteroidota</taxon>
        <taxon>Sphingobacteriia</taxon>
        <taxon>Sphingobacteriales</taxon>
        <taxon>Sphingobacteriaceae</taxon>
        <taxon>Sphingobacterium</taxon>
    </lineage>
</organism>
<gene>
    <name evidence="1" type="ORF">SAMEA4412673_02614</name>
</gene>
<reference evidence="1 2" key="1">
    <citation type="submission" date="2017-06" db="EMBL/GenBank/DDBJ databases">
        <authorList>
            <consortium name="Pathogen Informatics"/>
        </authorList>
    </citation>
    <scope>NUCLEOTIDE SEQUENCE [LARGE SCALE GENOMIC DNA]</scope>
    <source>
        <strain evidence="1 2">NCTC12149</strain>
    </source>
</reference>